<evidence type="ECO:0000313" key="7">
    <source>
        <dbReference type="Proteomes" id="UP000218896"/>
    </source>
</evidence>
<keyword evidence="3 5" id="KW-0831">Ubiquinone biosynthesis</keyword>
<feature type="binding site" evidence="5">
    <location>
        <position position="37"/>
    </location>
    <ligand>
        <name>S-adenosyl-L-methionine</name>
        <dbReference type="ChEBI" id="CHEBI:59789"/>
    </ligand>
</feature>
<reference evidence="6 7" key="1">
    <citation type="submission" date="2017-08" db="EMBL/GenBank/DDBJ databases">
        <title>Halovibrio sewagensis sp. nov., isolated from wastewater of high salinity.</title>
        <authorList>
            <person name="Dong X."/>
            <person name="Zhang G."/>
        </authorList>
    </citation>
    <scope>NUCLEOTIDE SEQUENCE [LARGE SCALE GENOMIC DNA]</scope>
    <source>
        <strain evidence="6 7">YL5-2</strain>
    </source>
</reference>
<evidence type="ECO:0000256" key="5">
    <source>
        <dbReference type="HAMAP-Rule" id="MF_00472"/>
    </source>
</evidence>
<name>A0A2A2F3N2_9GAMM</name>
<keyword evidence="1 5" id="KW-0489">Methyltransferase</keyword>
<dbReference type="EMBL" id="NSKD01000004">
    <property type="protein sequence ID" value="PAU80201.1"/>
    <property type="molecule type" value="Genomic_DNA"/>
</dbReference>
<comment type="catalytic activity">
    <reaction evidence="5">
        <text>a 3-(all-trans-polyprenyl)benzene-1,2-diol + S-adenosyl-L-methionine = a 2-methoxy-6-(all-trans-polyprenyl)phenol + S-adenosyl-L-homocysteine + H(+)</text>
        <dbReference type="Rhea" id="RHEA:31411"/>
        <dbReference type="Rhea" id="RHEA-COMP:9550"/>
        <dbReference type="Rhea" id="RHEA-COMP:9551"/>
        <dbReference type="ChEBI" id="CHEBI:15378"/>
        <dbReference type="ChEBI" id="CHEBI:57856"/>
        <dbReference type="ChEBI" id="CHEBI:59789"/>
        <dbReference type="ChEBI" id="CHEBI:62729"/>
        <dbReference type="ChEBI" id="CHEBI:62731"/>
        <dbReference type="EC" id="2.1.1.222"/>
    </reaction>
</comment>
<sequence length="237" mass="26182">MTPNVDQNEIAKFDAMAQRWWDPEGECKPLHEINPLRLGYIEQHTGSLNGQTVLDVGCGGGLLSEAMARRGATVTGIDLSREAVGVADLHALEAEVTVDYRVEDVEALVEQEAGRYDTVTCLEVLEHVPDPAATVAACARLLKPGGSLVVSTINRNAKSWLFAKVGAEYVLNLLPRGTHEWKRFIRPSEMDRHFRHAGIETRDTTGLTYNPVTGQYRLGRDIDVNYFMHGIKPEADA</sequence>
<gene>
    <name evidence="5" type="primary">ubiG</name>
    <name evidence="6" type="ORF">CK501_11225</name>
</gene>
<dbReference type="OrthoDB" id="9801538at2"/>
<protein>
    <recommendedName>
        <fullName evidence="5">Ubiquinone biosynthesis O-methyltransferase</fullName>
    </recommendedName>
    <alternativeName>
        <fullName evidence="5">2-polyprenyl-6-hydroxyphenol methylase</fullName>
        <ecNumber evidence="5">2.1.1.222</ecNumber>
    </alternativeName>
    <alternativeName>
        <fullName evidence="5">3-demethylubiquinone 3-O-methyltransferase</fullName>
        <ecNumber evidence="5">2.1.1.64</ecNumber>
    </alternativeName>
</protein>
<evidence type="ECO:0000256" key="3">
    <source>
        <dbReference type="ARBA" id="ARBA00022688"/>
    </source>
</evidence>
<dbReference type="PANTHER" id="PTHR43464">
    <property type="entry name" value="METHYLTRANSFERASE"/>
    <property type="match status" value="1"/>
</dbReference>
<evidence type="ECO:0000313" key="6">
    <source>
        <dbReference type="EMBL" id="PAU80201.1"/>
    </source>
</evidence>
<dbReference type="GO" id="GO:0061542">
    <property type="term" value="F:3-demethylubiquinol 3-O-methyltransferase activity"/>
    <property type="evidence" value="ECO:0007669"/>
    <property type="project" value="UniProtKB-UniRule"/>
</dbReference>
<evidence type="ECO:0000256" key="1">
    <source>
        <dbReference type="ARBA" id="ARBA00022603"/>
    </source>
</evidence>
<dbReference type="FunFam" id="3.40.50.150:FF:000028">
    <property type="entry name" value="Ubiquinone biosynthesis O-methyltransferase"/>
    <property type="match status" value="1"/>
</dbReference>
<proteinExistence type="inferred from homology"/>
<dbReference type="EC" id="2.1.1.222" evidence="5"/>
<dbReference type="SUPFAM" id="SSF53335">
    <property type="entry name" value="S-adenosyl-L-methionine-dependent methyltransferases"/>
    <property type="match status" value="1"/>
</dbReference>
<dbReference type="GO" id="GO:0102208">
    <property type="term" value="F:2-polyprenyl-6-hydroxyphenol methylase activity"/>
    <property type="evidence" value="ECO:0007669"/>
    <property type="project" value="UniProtKB-EC"/>
</dbReference>
<feature type="binding site" evidence="5">
    <location>
        <position position="78"/>
    </location>
    <ligand>
        <name>S-adenosyl-L-methionine</name>
        <dbReference type="ChEBI" id="CHEBI:59789"/>
    </ligand>
</feature>
<accession>A0A2A2F3N2</accession>
<dbReference type="GO" id="GO:0010420">
    <property type="term" value="F:polyprenyldihydroxybenzoate methyltransferase activity"/>
    <property type="evidence" value="ECO:0007669"/>
    <property type="project" value="InterPro"/>
</dbReference>
<dbReference type="CDD" id="cd02440">
    <property type="entry name" value="AdoMet_MTases"/>
    <property type="match status" value="1"/>
</dbReference>
<comment type="caution">
    <text evidence="6">The sequence shown here is derived from an EMBL/GenBank/DDBJ whole genome shotgun (WGS) entry which is preliminary data.</text>
</comment>
<organism evidence="6 7">
    <name type="scientific">Halovibrio salipaludis</name>
    <dbReference type="NCBI Taxonomy" id="2032626"/>
    <lineage>
        <taxon>Bacteria</taxon>
        <taxon>Pseudomonadati</taxon>
        <taxon>Pseudomonadota</taxon>
        <taxon>Gammaproteobacteria</taxon>
        <taxon>Oceanospirillales</taxon>
        <taxon>Halomonadaceae</taxon>
        <taxon>Halovibrio</taxon>
    </lineage>
</organism>
<dbReference type="UniPathway" id="UPA00232"/>
<comment type="catalytic activity">
    <reaction evidence="5">
        <text>a 3-demethylubiquinol + S-adenosyl-L-methionine = a ubiquinol + S-adenosyl-L-homocysteine + H(+)</text>
        <dbReference type="Rhea" id="RHEA:44380"/>
        <dbReference type="Rhea" id="RHEA-COMP:9566"/>
        <dbReference type="Rhea" id="RHEA-COMP:10914"/>
        <dbReference type="ChEBI" id="CHEBI:15378"/>
        <dbReference type="ChEBI" id="CHEBI:17976"/>
        <dbReference type="ChEBI" id="CHEBI:57856"/>
        <dbReference type="ChEBI" id="CHEBI:59789"/>
        <dbReference type="ChEBI" id="CHEBI:84422"/>
        <dbReference type="EC" id="2.1.1.64"/>
    </reaction>
</comment>
<dbReference type="GO" id="GO:0032259">
    <property type="term" value="P:methylation"/>
    <property type="evidence" value="ECO:0007669"/>
    <property type="project" value="UniProtKB-KW"/>
</dbReference>
<feature type="binding site" evidence="5">
    <location>
        <position position="57"/>
    </location>
    <ligand>
        <name>S-adenosyl-L-methionine</name>
        <dbReference type="ChEBI" id="CHEBI:59789"/>
    </ligand>
</feature>
<dbReference type="NCBIfam" id="TIGR01983">
    <property type="entry name" value="UbiG"/>
    <property type="match status" value="1"/>
</dbReference>
<dbReference type="Proteomes" id="UP000218896">
    <property type="component" value="Unassembled WGS sequence"/>
</dbReference>
<dbReference type="Pfam" id="PF13489">
    <property type="entry name" value="Methyltransf_23"/>
    <property type="match status" value="1"/>
</dbReference>
<dbReference type="HAMAP" id="MF_00472">
    <property type="entry name" value="UbiG"/>
    <property type="match status" value="1"/>
</dbReference>
<evidence type="ECO:0000256" key="2">
    <source>
        <dbReference type="ARBA" id="ARBA00022679"/>
    </source>
</evidence>
<dbReference type="PANTHER" id="PTHR43464:SF19">
    <property type="entry name" value="UBIQUINONE BIOSYNTHESIS O-METHYLTRANSFERASE, MITOCHONDRIAL"/>
    <property type="match status" value="1"/>
</dbReference>
<keyword evidence="4 5" id="KW-0949">S-adenosyl-L-methionine</keyword>
<dbReference type="EC" id="2.1.1.64" evidence="5"/>
<comment type="function">
    <text evidence="5">O-methyltransferase that catalyzes the 2 O-methylation steps in the ubiquinone biosynthetic pathway.</text>
</comment>
<evidence type="ECO:0000256" key="4">
    <source>
        <dbReference type="ARBA" id="ARBA00022691"/>
    </source>
</evidence>
<dbReference type="InterPro" id="IPR029063">
    <property type="entry name" value="SAM-dependent_MTases_sf"/>
</dbReference>
<dbReference type="RefSeq" id="WP_095617818.1">
    <property type="nucleotide sequence ID" value="NZ_NSKD01000004.1"/>
</dbReference>
<keyword evidence="2 5" id="KW-0808">Transferase</keyword>
<dbReference type="Gene3D" id="3.40.50.150">
    <property type="entry name" value="Vaccinia Virus protein VP39"/>
    <property type="match status" value="1"/>
</dbReference>
<comment type="similarity">
    <text evidence="5">Belongs to the methyltransferase superfamily. UbiG/COQ3 family.</text>
</comment>
<comment type="pathway">
    <text evidence="5">Cofactor biosynthesis; ubiquinone biosynthesis.</text>
</comment>
<dbReference type="AlphaFoldDB" id="A0A2A2F3N2"/>
<dbReference type="InterPro" id="IPR010233">
    <property type="entry name" value="UbiG_MeTrfase"/>
</dbReference>
<feature type="binding site" evidence="5">
    <location>
        <position position="122"/>
    </location>
    <ligand>
        <name>S-adenosyl-L-methionine</name>
        <dbReference type="ChEBI" id="CHEBI:59789"/>
    </ligand>
</feature>
<keyword evidence="7" id="KW-1185">Reference proteome</keyword>